<gene>
    <name evidence="2" type="ORF">P171DRAFT_520267</name>
</gene>
<dbReference type="EMBL" id="MU001499">
    <property type="protein sequence ID" value="KAF2445490.1"/>
    <property type="molecule type" value="Genomic_DNA"/>
</dbReference>
<dbReference type="AlphaFoldDB" id="A0A9P4UCT5"/>
<reference evidence="2" key="1">
    <citation type="journal article" date="2020" name="Stud. Mycol.">
        <title>101 Dothideomycetes genomes: a test case for predicting lifestyles and emergence of pathogens.</title>
        <authorList>
            <person name="Haridas S."/>
            <person name="Albert R."/>
            <person name="Binder M."/>
            <person name="Bloem J."/>
            <person name="Labutti K."/>
            <person name="Salamov A."/>
            <person name="Andreopoulos B."/>
            <person name="Baker S."/>
            <person name="Barry K."/>
            <person name="Bills G."/>
            <person name="Bluhm B."/>
            <person name="Cannon C."/>
            <person name="Castanera R."/>
            <person name="Culley D."/>
            <person name="Daum C."/>
            <person name="Ezra D."/>
            <person name="Gonzalez J."/>
            <person name="Henrissat B."/>
            <person name="Kuo A."/>
            <person name="Liang C."/>
            <person name="Lipzen A."/>
            <person name="Lutzoni F."/>
            <person name="Magnuson J."/>
            <person name="Mondo S."/>
            <person name="Nolan M."/>
            <person name="Ohm R."/>
            <person name="Pangilinan J."/>
            <person name="Park H.-J."/>
            <person name="Ramirez L."/>
            <person name="Alfaro M."/>
            <person name="Sun H."/>
            <person name="Tritt A."/>
            <person name="Yoshinaga Y."/>
            <person name="Zwiers L.-H."/>
            <person name="Turgeon B."/>
            <person name="Goodwin S."/>
            <person name="Spatafora J."/>
            <person name="Crous P."/>
            <person name="Grigoriev I."/>
        </authorList>
    </citation>
    <scope>NUCLEOTIDE SEQUENCE</scope>
    <source>
        <strain evidence="2">CBS 690.94</strain>
    </source>
</reference>
<dbReference type="Proteomes" id="UP000799764">
    <property type="component" value="Unassembled WGS sequence"/>
</dbReference>
<protein>
    <submittedName>
        <fullName evidence="2">Uncharacterized protein</fullName>
    </submittedName>
</protein>
<organism evidence="2 3">
    <name type="scientific">Karstenula rhodostoma CBS 690.94</name>
    <dbReference type="NCBI Taxonomy" id="1392251"/>
    <lineage>
        <taxon>Eukaryota</taxon>
        <taxon>Fungi</taxon>
        <taxon>Dikarya</taxon>
        <taxon>Ascomycota</taxon>
        <taxon>Pezizomycotina</taxon>
        <taxon>Dothideomycetes</taxon>
        <taxon>Pleosporomycetidae</taxon>
        <taxon>Pleosporales</taxon>
        <taxon>Massarineae</taxon>
        <taxon>Didymosphaeriaceae</taxon>
        <taxon>Karstenula</taxon>
    </lineage>
</organism>
<feature type="transmembrane region" description="Helical" evidence="1">
    <location>
        <begin position="108"/>
        <end position="131"/>
    </location>
</feature>
<dbReference type="OrthoDB" id="3783050at2759"/>
<keyword evidence="1" id="KW-1133">Transmembrane helix</keyword>
<evidence type="ECO:0000313" key="2">
    <source>
        <dbReference type="EMBL" id="KAF2445490.1"/>
    </source>
</evidence>
<accession>A0A9P4UCT5</accession>
<feature type="transmembrane region" description="Helical" evidence="1">
    <location>
        <begin position="143"/>
        <end position="163"/>
    </location>
</feature>
<keyword evidence="1" id="KW-0812">Transmembrane</keyword>
<proteinExistence type="predicted"/>
<feature type="transmembrane region" description="Helical" evidence="1">
    <location>
        <begin position="68"/>
        <end position="88"/>
    </location>
</feature>
<keyword evidence="1" id="KW-0472">Membrane</keyword>
<name>A0A9P4UCT5_9PLEO</name>
<keyword evidence="3" id="KW-1185">Reference proteome</keyword>
<evidence type="ECO:0000256" key="1">
    <source>
        <dbReference type="SAM" id="Phobius"/>
    </source>
</evidence>
<feature type="transmembrane region" description="Helical" evidence="1">
    <location>
        <begin position="271"/>
        <end position="289"/>
    </location>
</feature>
<evidence type="ECO:0000313" key="3">
    <source>
        <dbReference type="Proteomes" id="UP000799764"/>
    </source>
</evidence>
<comment type="caution">
    <text evidence="2">The sequence shown here is derived from an EMBL/GenBank/DDBJ whole genome shotgun (WGS) entry which is preliminary data.</text>
</comment>
<feature type="transmembrane region" description="Helical" evidence="1">
    <location>
        <begin position="38"/>
        <end position="61"/>
    </location>
</feature>
<sequence length="340" mass="38261">MAPRRGGDSDSSFGGGSSNPLCPGFLRADDESSVSAPIAYFVSYCLFCVLTFGILIYACCVRKRSASLLRLLIAVLAFMSVAWVLLILGTTLRECWVLPRANDYFNFMITYTVFFNVGQWLLLFIQVWGVNRFLSQRHGSGKAVVKITTLAITGVMAALTAGYTGLFCYNRWQFVASSDRSRLMDLSKLVDERKLAAAYWILYLLSVIAGGAISMALLLQMRSKSVAVNDVLKRTTALTLCMLLWVIFQLVPTIGDLPYKYLSRDINTAMYWLNGFFQIFSYVAIIRLFKLNFWKEGAAQTAYNNAEYGQTAYAPLQQSQQQYAYDGRPSQSYEYQQQPV</sequence>
<feature type="transmembrane region" description="Helical" evidence="1">
    <location>
        <begin position="197"/>
        <end position="219"/>
    </location>
</feature>
<feature type="transmembrane region" description="Helical" evidence="1">
    <location>
        <begin position="231"/>
        <end position="251"/>
    </location>
</feature>